<organism evidence="1 2">
    <name type="scientific">Calothrix parietina FACHB-288</name>
    <dbReference type="NCBI Taxonomy" id="2692896"/>
    <lineage>
        <taxon>Bacteria</taxon>
        <taxon>Bacillati</taxon>
        <taxon>Cyanobacteriota</taxon>
        <taxon>Cyanophyceae</taxon>
        <taxon>Nostocales</taxon>
        <taxon>Calotrichaceae</taxon>
        <taxon>Calothrix</taxon>
    </lineage>
</organism>
<evidence type="ECO:0008006" key="3">
    <source>
        <dbReference type="Google" id="ProtNLM"/>
    </source>
</evidence>
<protein>
    <recommendedName>
        <fullName evidence="3">PH domain-containing protein</fullName>
    </recommendedName>
</protein>
<proteinExistence type="predicted"/>
<dbReference type="EMBL" id="JACJQH010000034">
    <property type="protein sequence ID" value="MBD2197978.1"/>
    <property type="molecule type" value="Genomic_DNA"/>
</dbReference>
<keyword evidence="2" id="KW-1185">Reference proteome</keyword>
<reference evidence="1 2" key="1">
    <citation type="journal article" date="2020" name="ISME J.">
        <title>Comparative genomics reveals insights into cyanobacterial evolution and habitat adaptation.</title>
        <authorList>
            <person name="Chen M.Y."/>
            <person name="Teng W.K."/>
            <person name="Zhao L."/>
            <person name="Hu C.X."/>
            <person name="Zhou Y.K."/>
            <person name="Han B.P."/>
            <person name="Song L.R."/>
            <person name="Shu W.S."/>
        </authorList>
    </citation>
    <scope>NUCLEOTIDE SEQUENCE [LARGE SCALE GENOMIC DNA]</scope>
    <source>
        <strain evidence="1 2">FACHB-288</strain>
    </source>
</reference>
<evidence type="ECO:0000313" key="2">
    <source>
        <dbReference type="Proteomes" id="UP000658514"/>
    </source>
</evidence>
<name>A0ABR8AF88_9CYAN</name>
<dbReference type="RefSeq" id="WP_190546012.1">
    <property type="nucleotide sequence ID" value="NZ_CAWPNO010000067.1"/>
</dbReference>
<evidence type="ECO:0000313" key="1">
    <source>
        <dbReference type="EMBL" id="MBD2197978.1"/>
    </source>
</evidence>
<dbReference type="Proteomes" id="UP000658514">
    <property type="component" value="Unassembled WGS sequence"/>
</dbReference>
<accession>A0ABR8AF88</accession>
<gene>
    <name evidence="1" type="ORF">H6G24_21105</name>
</gene>
<sequence length="146" mass="16715">MQDLELFHFHLERAIYILNFKDQKLAECWVTQLHSSMGLQYTESFLTAAVLELSLTNLDTFHWVLDNLSGWKPYANLLAEVTRFVLKKLIQKGFIPSQDFSFDAEGKILLHESTKAIVMENTSESDRLLIEKVVVTPAQVLSLATK</sequence>
<comment type="caution">
    <text evidence="1">The sequence shown here is derived from an EMBL/GenBank/DDBJ whole genome shotgun (WGS) entry which is preliminary data.</text>
</comment>